<keyword evidence="4" id="KW-0106">Calcium</keyword>
<dbReference type="Gene3D" id="3.30.1120.10">
    <property type="match status" value="1"/>
</dbReference>
<dbReference type="InterPro" id="IPR024607">
    <property type="entry name" value="Sulfatase_CS"/>
</dbReference>
<protein>
    <submittedName>
        <fullName evidence="6">Sulfatase</fullName>
    </submittedName>
</protein>
<dbReference type="InterPro" id="IPR050738">
    <property type="entry name" value="Sulfatase"/>
</dbReference>
<keyword evidence="7" id="KW-1185">Reference proteome</keyword>
<gene>
    <name evidence="6" type="ORF">HW115_01110</name>
</gene>
<comment type="caution">
    <text evidence="6">The sequence shown here is derived from an EMBL/GenBank/DDBJ whole genome shotgun (WGS) entry which is preliminary data.</text>
</comment>
<organism evidence="6 7">
    <name type="scientific">Oceaniferula marina</name>
    <dbReference type="NCBI Taxonomy" id="2748318"/>
    <lineage>
        <taxon>Bacteria</taxon>
        <taxon>Pseudomonadati</taxon>
        <taxon>Verrucomicrobiota</taxon>
        <taxon>Verrucomicrobiia</taxon>
        <taxon>Verrucomicrobiales</taxon>
        <taxon>Verrucomicrobiaceae</taxon>
        <taxon>Oceaniferula</taxon>
    </lineage>
</organism>
<comment type="similarity">
    <text evidence="1">Belongs to the sulfatase family.</text>
</comment>
<dbReference type="InterPro" id="IPR017850">
    <property type="entry name" value="Alkaline_phosphatase_core_sf"/>
</dbReference>
<keyword evidence="2" id="KW-0479">Metal-binding</keyword>
<dbReference type="PANTHER" id="PTHR42693:SF53">
    <property type="entry name" value="ENDO-4-O-SULFATASE"/>
    <property type="match status" value="1"/>
</dbReference>
<evidence type="ECO:0000313" key="7">
    <source>
        <dbReference type="Proteomes" id="UP000557872"/>
    </source>
</evidence>
<dbReference type="PANTHER" id="PTHR42693">
    <property type="entry name" value="ARYLSULFATASE FAMILY MEMBER"/>
    <property type="match status" value="1"/>
</dbReference>
<accession>A0A851GJ11</accession>
<dbReference type="RefSeq" id="WP_178930737.1">
    <property type="nucleotide sequence ID" value="NZ_JACBAZ010000001.1"/>
</dbReference>
<reference evidence="6 7" key="1">
    <citation type="submission" date="2020-07" db="EMBL/GenBank/DDBJ databases">
        <title>Roseicoccus Jingziensis gen. nov., sp. nov., isolated from coastal seawater.</title>
        <authorList>
            <person name="Feng X."/>
        </authorList>
    </citation>
    <scope>NUCLEOTIDE SEQUENCE [LARGE SCALE GENOMIC DNA]</scope>
    <source>
        <strain evidence="6 7">N1E253</strain>
    </source>
</reference>
<evidence type="ECO:0000259" key="5">
    <source>
        <dbReference type="Pfam" id="PF00884"/>
    </source>
</evidence>
<dbReference type="Pfam" id="PF00884">
    <property type="entry name" value="Sulfatase"/>
    <property type="match status" value="1"/>
</dbReference>
<evidence type="ECO:0000256" key="2">
    <source>
        <dbReference type="ARBA" id="ARBA00022723"/>
    </source>
</evidence>
<evidence type="ECO:0000313" key="6">
    <source>
        <dbReference type="EMBL" id="NWK54194.1"/>
    </source>
</evidence>
<dbReference type="Gene3D" id="3.40.720.10">
    <property type="entry name" value="Alkaline Phosphatase, subunit A"/>
    <property type="match status" value="1"/>
</dbReference>
<dbReference type="Proteomes" id="UP000557872">
    <property type="component" value="Unassembled WGS sequence"/>
</dbReference>
<proteinExistence type="inferred from homology"/>
<dbReference type="GO" id="GO:0046872">
    <property type="term" value="F:metal ion binding"/>
    <property type="evidence" value="ECO:0007669"/>
    <property type="project" value="UniProtKB-KW"/>
</dbReference>
<dbReference type="GO" id="GO:0004065">
    <property type="term" value="F:arylsulfatase activity"/>
    <property type="evidence" value="ECO:0007669"/>
    <property type="project" value="TreeGrafter"/>
</dbReference>
<name>A0A851GJ11_9BACT</name>
<evidence type="ECO:0000256" key="1">
    <source>
        <dbReference type="ARBA" id="ARBA00008779"/>
    </source>
</evidence>
<dbReference type="EMBL" id="JACBAZ010000001">
    <property type="protein sequence ID" value="NWK54194.1"/>
    <property type="molecule type" value="Genomic_DNA"/>
</dbReference>
<evidence type="ECO:0000256" key="4">
    <source>
        <dbReference type="ARBA" id="ARBA00022837"/>
    </source>
</evidence>
<dbReference type="CDD" id="cd16144">
    <property type="entry name" value="ARS_like"/>
    <property type="match status" value="1"/>
</dbReference>
<sequence>MIRFFIIPIVCLLSQVWASEGRKPNIILIVADDLGYADVGYHGCKDIPTPHIDSIAHRGVQFTHGYANAAVCSPTRAAMLTGRYQHRFGCEYHIGQFRRSPELKIGLPLEEKTIAERLKPLGYATAMFGKWHLGGEVLQDRSIMPSSRGFDEFFGILEGASLYDDVKNRERKYRRGYELVDGEPEYLTDAFGREAVSFIKRHQDKPFFLYLPFTAPHAPRQIKPEHMEKFKHINPLIRRELVGMVYSLDQNIGRVLSTVQEVGIEDNTLVIFLSDNGGKPNDNGSLNHPLRGQKTQYYEGGIHVPFCMMWPGKIERETKYHNPVIGMDLFPTILKLAGGEIKPDWDIHGTDLMPYLTGKNEGRPHETIFWKSNKHYAVRHKDWKLVKQGAQMELFNLAEDLSESNDLANKHPELVQQLLKKYHAWDSQNIPPSFGHHPSIGEKIERVPR</sequence>
<keyword evidence="3" id="KW-0378">Hydrolase</keyword>
<evidence type="ECO:0000256" key="3">
    <source>
        <dbReference type="ARBA" id="ARBA00022801"/>
    </source>
</evidence>
<feature type="domain" description="Sulfatase N-terminal" evidence="5">
    <location>
        <begin position="24"/>
        <end position="338"/>
    </location>
</feature>
<dbReference type="SUPFAM" id="SSF53649">
    <property type="entry name" value="Alkaline phosphatase-like"/>
    <property type="match status" value="1"/>
</dbReference>
<dbReference type="PROSITE" id="PS00523">
    <property type="entry name" value="SULFATASE_1"/>
    <property type="match status" value="1"/>
</dbReference>
<dbReference type="InterPro" id="IPR000917">
    <property type="entry name" value="Sulfatase_N"/>
</dbReference>
<dbReference type="AlphaFoldDB" id="A0A851GJ11"/>